<keyword evidence="9 11" id="KW-0472">Membrane</keyword>
<dbReference type="InterPro" id="IPR008969">
    <property type="entry name" value="CarboxyPept-like_regulatory"/>
</dbReference>
<keyword evidence="3 11" id="KW-1134">Transmembrane beta strand</keyword>
<dbReference type="Gene3D" id="2.170.130.10">
    <property type="entry name" value="TonB-dependent receptor, plug domain"/>
    <property type="match status" value="1"/>
</dbReference>
<dbReference type="Gene3D" id="2.60.40.1120">
    <property type="entry name" value="Carboxypeptidase-like, regulatory domain"/>
    <property type="match status" value="1"/>
</dbReference>
<dbReference type="PANTHER" id="PTHR32552:SF68">
    <property type="entry name" value="FERRICHROME OUTER MEMBRANE TRANSPORTER_PHAGE RECEPTOR"/>
    <property type="match status" value="1"/>
</dbReference>
<evidence type="ECO:0000256" key="9">
    <source>
        <dbReference type="ARBA" id="ARBA00023136"/>
    </source>
</evidence>
<feature type="signal peptide" evidence="12">
    <location>
        <begin position="1"/>
        <end position="21"/>
    </location>
</feature>
<comment type="similarity">
    <text evidence="11">Belongs to the TonB-dependent receptor family.</text>
</comment>
<evidence type="ECO:0000259" key="13">
    <source>
        <dbReference type="Pfam" id="PF07715"/>
    </source>
</evidence>
<evidence type="ECO:0000256" key="6">
    <source>
        <dbReference type="ARBA" id="ARBA00022729"/>
    </source>
</evidence>
<evidence type="ECO:0000313" key="14">
    <source>
        <dbReference type="EMBL" id="MBS2097315.1"/>
    </source>
</evidence>
<dbReference type="SUPFAM" id="SSF56935">
    <property type="entry name" value="Porins"/>
    <property type="match status" value="1"/>
</dbReference>
<proteinExistence type="inferred from homology"/>
<evidence type="ECO:0000256" key="11">
    <source>
        <dbReference type="PROSITE-ProRule" id="PRU01360"/>
    </source>
</evidence>
<dbReference type="SUPFAM" id="SSF49464">
    <property type="entry name" value="Carboxypeptidase regulatory domain-like"/>
    <property type="match status" value="1"/>
</dbReference>
<evidence type="ECO:0000256" key="8">
    <source>
        <dbReference type="ARBA" id="ARBA00023065"/>
    </source>
</evidence>
<reference evidence="14 15" key="1">
    <citation type="journal article" date="2015" name="Int. J. Syst. Evol. Microbiol.">
        <title>Carboxylicivirga linearis sp. nov., isolated from a sea cucumber culture pond.</title>
        <authorList>
            <person name="Wang F.Q."/>
            <person name="Zhou Y.X."/>
            <person name="Lin X.Z."/>
            <person name="Chen G.J."/>
            <person name="Du Z.J."/>
        </authorList>
    </citation>
    <scope>NUCLEOTIDE SEQUENCE [LARGE SCALE GENOMIC DNA]</scope>
    <source>
        <strain evidence="14 15">FB218</strain>
    </source>
</reference>
<name>A0ABS5JQY9_9BACT</name>
<keyword evidence="7" id="KW-0408">Iron</keyword>
<comment type="caution">
    <text evidence="14">The sequence shown here is derived from an EMBL/GenBank/DDBJ whole genome shotgun (WGS) entry which is preliminary data.</text>
</comment>
<keyword evidence="4" id="KW-0410">Iron transport</keyword>
<keyword evidence="15" id="KW-1185">Reference proteome</keyword>
<comment type="subcellular location">
    <subcellularLocation>
        <location evidence="1 11">Cell outer membrane</location>
        <topology evidence="1 11">Multi-pass membrane protein</topology>
    </subcellularLocation>
</comment>
<dbReference type="InterPro" id="IPR023996">
    <property type="entry name" value="TonB-dep_OMP_SusC/RagA"/>
</dbReference>
<evidence type="ECO:0000256" key="4">
    <source>
        <dbReference type="ARBA" id="ARBA00022496"/>
    </source>
</evidence>
<keyword evidence="10 11" id="KW-0998">Cell outer membrane</keyword>
<dbReference type="RefSeq" id="WP_212213558.1">
    <property type="nucleotide sequence ID" value="NZ_JAGUCO010000002.1"/>
</dbReference>
<evidence type="ECO:0000256" key="5">
    <source>
        <dbReference type="ARBA" id="ARBA00022692"/>
    </source>
</evidence>
<dbReference type="InterPro" id="IPR039426">
    <property type="entry name" value="TonB-dep_rcpt-like"/>
</dbReference>
<accession>A0ABS5JQY9</accession>
<dbReference type="Pfam" id="PF13715">
    <property type="entry name" value="CarbopepD_reg_2"/>
    <property type="match status" value="1"/>
</dbReference>
<dbReference type="PROSITE" id="PS52016">
    <property type="entry name" value="TONB_DEPENDENT_REC_3"/>
    <property type="match status" value="1"/>
</dbReference>
<keyword evidence="6 12" id="KW-0732">Signal</keyword>
<dbReference type="InterPro" id="IPR037066">
    <property type="entry name" value="Plug_dom_sf"/>
</dbReference>
<evidence type="ECO:0000313" key="15">
    <source>
        <dbReference type="Proteomes" id="UP000708576"/>
    </source>
</evidence>
<evidence type="ECO:0000256" key="3">
    <source>
        <dbReference type="ARBA" id="ARBA00022452"/>
    </source>
</evidence>
<dbReference type="InterPro" id="IPR023997">
    <property type="entry name" value="TonB-dep_OMP_SusC/RagA_CS"/>
</dbReference>
<dbReference type="NCBIfam" id="TIGR04057">
    <property type="entry name" value="SusC_RagA_signa"/>
    <property type="match status" value="1"/>
</dbReference>
<dbReference type="Gene3D" id="2.40.170.20">
    <property type="entry name" value="TonB-dependent receptor, beta-barrel domain"/>
    <property type="match status" value="1"/>
</dbReference>
<evidence type="ECO:0000256" key="7">
    <source>
        <dbReference type="ARBA" id="ARBA00023004"/>
    </source>
</evidence>
<evidence type="ECO:0000256" key="1">
    <source>
        <dbReference type="ARBA" id="ARBA00004571"/>
    </source>
</evidence>
<dbReference type="Proteomes" id="UP000708576">
    <property type="component" value="Unassembled WGS sequence"/>
</dbReference>
<evidence type="ECO:0000256" key="2">
    <source>
        <dbReference type="ARBA" id="ARBA00022448"/>
    </source>
</evidence>
<feature type="domain" description="TonB-dependent receptor plug" evidence="13">
    <location>
        <begin position="117"/>
        <end position="243"/>
    </location>
</feature>
<dbReference type="InterPro" id="IPR036942">
    <property type="entry name" value="Beta-barrel_TonB_sf"/>
</dbReference>
<keyword evidence="2 11" id="KW-0813">Transport</keyword>
<keyword evidence="5 11" id="KW-0812">Transmembrane</keyword>
<sequence length="1089" mass="119081">MRRLALIMSLLLFAGLNAMFAQTTTITGTVTDTESGEPIPGVSVVVRGTTIGTITRVDGTYSLSVPEDATNLLYSFVGMKTQDVLIEGRSEINVVMVSEAVGVDEVVVTALGISREKKSLGYATQEVAGDDISAVKGNANFANALSGRASGVQIRTNNNFGGSTNVVIRGTTSLTGNNQALFVVDGVPINNDNRNTAAQRGGSTGYDYGNAAADINPEDIESINVLKGAAATSLYGSRASNGVVMITTKSGKKRDGFGVTINSGVTIGNIDKSTFISYQDKYGAGYGPYYGSTGYFEDADIDGDGNLDFVVPTYDDGSFGGKFDPNLEVYHWDSFVPESANYGKKYAWQAAKNTPVEFFEQEITYTNSVNIDGASDKGSFRLGYTNFKTNGVLPNSEMLKHNVSFKGIHNFNDKLRADVGVNYINQSTTGRNSTGYSDNLMSQFRQWWQVNVDIKEQERLYNKTGRNVTWNQNAPWDGDLSPLYWDNPYWSRYKNYQTDSRNRLIGFAQLAYDLTKGLKLTAKASVDTYSELQEERRAVGSVSAPFGLLRSDEGSGYQRYNRNFSEYNYDVFLNFNKDLTEDFNLNGIAGLNIRKEKTEAIRASTNGGLVVPNLYSLSNSVSTPPTPAEFLSEKEVQGYYVNASVGFKNLAFVEGSYRYDISSALPKDNRAYGYYSVSGSFLFNRVLMADWLNLGKIRLNYAEVGNDLPALNVYDTYAKPDNFGSSTLFSVDSRKNNEGLKPEKTKSIELGLEMRALNNRVGFDFATYKTNTFNQLIPSDLTPATGYSSKWVNAGEVENKGIELGIDGKPVVAGDFDWEIRVNWSRNRSEVKELFINPATGEPLENIVLASYQGGITVNAAIGQPYGVMKGTGFKYHENGGKIVNESGYYVAEANQIIADPTPDYLAGVTNTLSYKNLRLSFLIDMQKGGDVYSLDMHYGQGTGLPDFTAGTNDKGNPIRDAVADGGGILNPGVKEDGTPNDVYARADYYGGAYYWGNNSRNPAALTVYDASYVKLRDLTLTYNFPKSMLGSVVKDLSLAFTGRNLWIIHKNVPFADPESGLSSGNAQGYLSGSYPTVKQYGFNVKIGF</sequence>
<protein>
    <submittedName>
        <fullName evidence="14">SusC/RagA family TonB-linked outer membrane protein</fullName>
    </submittedName>
</protein>
<organism evidence="14 15">
    <name type="scientific">Carboxylicivirga linearis</name>
    <dbReference type="NCBI Taxonomy" id="1628157"/>
    <lineage>
        <taxon>Bacteria</taxon>
        <taxon>Pseudomonadati</taxon>
        <taxon>Bacteroidota</taxon>
        <taxon>Bacteroidia</taxon>
        <taxon>Marinilabiliales</taxon>
        <taxon>Marinilabiliaceae</taxon>
        <taxon>Carboxylicivirga</taxon>
    </lineage>
</organism>
<dbReference type="Pfam" id="PF07715">
    <property type="entry name" value="Plug"/>
    <property type="match status" value="1"/>
</dbReference>
<dbReference type="EMBL" id="JAGUCO010000002">
    <property type="protein sequence ID" value="MBS2097315.1"/>
    <property type="molecule type" value="Genomic_DNA"/>
</dbReference>
<dbReference type="InterPro" id="IPR012910">
    <property type="entry name" value="Plug_dom"/>
</dbReference>
<keyword evidence="8" id="KW-0406">Ion transport</keyword>
<evidence type="ECO:0000256" key="12">
    <source>
        <dbReference type="SAM" id="SignalP"/>
    </source>
</evidence>
<dbReference type="PANTHER" id="PTHR32552">
    <property type="entry name" value="FERRICHROME IRON RECEPTOR-RELATED"/>
    <property type="match status" value="1"/>
</dbReference>
<feature type="chain" id="PRO_5045167592" evidence="12">
    <location>
        <begin position="22"/>
        <end position="1089"/>
    </location>
</feature>
<gene>
    <name evidence="14" type="ORF">KEM10_03430</name>
</gene>
<evidence type="ECO:0000256" key="10">
    <source>
        <dbReference type="ARBA" id="ARBA00023237"/>
    </source>
</evidence>
<dbReference type="NCBIfam" id="TIGR04056">
    <property type="entry name" value="OMP_RagA_SusC"/>
    <property type="match status" value="1"/>
</dbReference>